<dbReference type="Pfam" id="PF00087">
    <property type="entry name" value="Toxin_TOLIP"/>
    <property type="match status" value="1"/>
</dbReference>
<feature type="chain" id="PRO_5011551027" evidence="6">
    <location>
        <begin position="20"/>
        <end position="122"/>
    </location>
</feature>
<dbReference type="eggNOG" id="ENOG502SCWD">
    <property type="taxonomic scope" value="Eukaryota"/>
</dbReference>
<organism evidence="8 9">
    <name type="scientific">Cavia porcellus</name>
    <name type="common">Guinea pig</name>
    <dbReference type="NCBI Taxonomy" id="10141"/>
    <lineage>
        <taxon>Eukaryota</taxon>
        <taxon>Metazoa</taxon>
        <taxon>Chordata</taxon>
        <taxon>Craniata</taxon>
        <taxon>Vertebrata</taxon>
        <taxon>Euteleostomi</taxon>
        <taxon>Mammalia</taxon>
        <taxon>Eutheria</taxon>
        <taxon>Euarchontoglires</taxon>
        <taxon>Glires</taxon>
        <taxon>Rodentia</taxon>
        <taxon>Hystricomorpha</taxon>
        <taxon>Caviidae</taxon>
        <taxon>Cavia</taxon>
    </lineage>
</organism>
<dbReference type="RefSeq" id="XP_013011511.1">
    <property type="nucleotide sequence ID" value="XM_013156057.2"/>
</dbReference>
<feature type="domain" description="UPAR/Ly6" evidence="7">
    <location>
        <begin position="20"/>
        <end position="106"/>
    </location>
</feature>
<evidence type="ECO:0000256" key="2">
    <source>
        <dbReference type="ARBA" id="ARBA00022475"/>
    </source>
</evidence>
<dbReference type="InterPro" id="IPR045860">
    <property type="entry name" value="Snake_toxin-like_sf"/>
</dbReference>
<gene>
    <name evidence="8" type="primary">PSCA</name>
</gene>
<evidence type="ECO:0000256" key="1">
    <source>
        <dbReference type="ARBA" id="ARBA00004236"/>
    </source>
</evidence>
<dbReference type="SUPFAM" id="SSF57302">
    <property type="entry name" value="Snake toxin-like"/>
    <property type="match status" value="1"/>
</dbReference>
<dbReference type="CTD" id="8000"/>
<dbReference type="VEuPathDB" id="HostDB:ENSCPOG00000037123"/>
<dbReference type="InParanoid" id="A0A286XY40"/>
<sequence length="122" mass="13122">MKTILALLVIGLALQSGAALQCYSCTAQVNNRDCQKVQNCSHTDTYCWTSRVGAIGVLEFISKGCTSDCVDDSDNYYFGKKNITCCSTDLCNASRAYALKPTTTLGLLTALIVPLLWGPGQL</sequence>
<dbReference type="OMA" id="ISKGCTS"/>
<proteinExistence type="predicted"/>
<dbReference type="Ensembl" id="ENSCPOT00000044029.1">
    <property type="protein sequence ID" value="ENSCPOP00000030459.1"/>
    <property type="gene ID" value="ENSCPOG00000037123.1"/>
</dbReference>
<evidence type="ECO:0000313" key="8">
    <source>
        <dbReference type="Ensembl" id="ENSCPOP00000030459.1"/>
    </source>
</evidence>
<dbReference type="Proteomes" id="UP000005447">
    <property type="component" value="Unassembled WGS sequence"/>
</dbReference>
<keyword evidence="9" id="KW-1185">Reference proteome</keyword>
<accession>A0A286XY40</accession>
<dbReference type="PANTHER" id="PTHR16983:SF1">
    <property type="entry name" value="PROSTATE STEM CELL ANTIGEN"/>
    <property type="match status" value="1"/>
</dbReference>
<dbReference type="Bgee" id="ENSCPOG00000037123">
    <property type="expression patterns" value="Expressed in uterine cervix and 3 other cell types or tissues"/>
</dbReference>
<evidence type="ECO:0000256" key="3">
    <source>
        <dbReference type="ARBA" id="ARBA00022729"/>
    </source>
</evidence>
<evidence type="ECO:0000259" key="7">
    <source>
        <dbReference type="SMART" id="SM00134"/>
    </source>
</evidence>
<dbReference type="GO" id="GO:0070373">
    <property type="term" value="P:negative regulation of ERK1 and ERK2 cascade"/>
    <property type="evidence" value="ECO:0007669"/>
    <property type="project" value="Ensembl"/>
</dbReference>
<dbReference type="GeneTree" id="ENSGT00940000153378"/>
<protein>
    <submittedName>
        <fullName evidence="8">Prostate stem cell antigen</fullName>
    </submittedName>
</protein>
<dbReference type="CDD" id="cd23573">
    <property type="entry name" value="TFP_LU_ECD_PSCA"/>
    <property type="match status" value="1"/>
</dbReference>
<evidence type="ECO:0000313" key="9">
    <source>
        <dbReference type="Proteomes" id="UP000005447"/>
    </source>
</evidence>
<reference evidence="9" key="1">
    <citation type="journal article" date="2011" name="Nature">
        <title>A high-resolution map of human evolutionary constraint using 29 mammals.</title>
        <authorList>
            <person name="Lindblad-Toh K."/>
            <person name="Garber M."/>
            <person name="Zuk O."/>
            <person name="Lin M.F."/>
            <person name="Parker B.J."/>
            <person name="Washietl S."/>
            <person name="Kheradpour P."/>
            <person name="Ernst J."/>
            <person name="Jordan G."/>
            <person name="Mauceli E."/>
            <person name="Ward L.D."/>
            <person name="Lowe C.B."/>
            <person name="Holloway A.K."/>
            <person name="Clamp M."/>
            <person name="Gnerre S."/>
            <person name="Alfoldi J."/>
            <person name="Beal K."/>
            <person name="Chang J."/>
            <person name="Clawson H."/>
            <person name="Cuff J."/>
            <person name="Di Palma F."/>
            <person name="Fitzgerald S."/>
            <person name="Flicek P."/>
            <person name="Guttman M."/>
            <person name="Hubisz M.J."/>
            <person name="Jaffe D.B."/>
            <person name="Jungreis I."/>
            <person name="Kent W.J."/>
            <person name="Kostka D."/>
            <person name="Lara M."/>
            <person name="Martins A.L."/>
            <person name="Massingham T."/>
            <person name="Moltke I."/>
            <person name="Raney B.J."/>
            <person name="Rasmussen M.D."/>
            <person name="Robinson J."/>
            <person name="Stark A."/>
            <person name="Vilella A.J."/>
            <person name="Wen J."/>
            <person name="Xie X."/>
            <person name="Zody M.C."/>
            <person name="Baldwin J."/>
            <person name="Bloom T."/>
            <person name="Chin C.W."/>
            <person name="Heiman D."/>
            <person name="Nicol R."/>
            <person name="Nusbaum C."/>
            <person name="Young S."/>
            <person name="Wilkinson J."/>
            <person name="Worley K.C."/>
            <person name="Kovar C.L."/>
            <person name="Muzny D.M."/>
            <person name="Gibbs R.A."/>
            <person name="Cree A."/>
            <person name="Dihn H.H."/>
            <person name="Fowler G."/>
            <person name="Jhangiani S."/>
            <person name="Joshi V."/>
            <person name="Lee S."/>
            <person name="Lewis L.R."/>
            <person name="Nazareth L.V."/>
            <person name="Okwuonu G."/>
            <person name="Santibanez J."/>
            <person name="Warren W.C."/>
            <person name="Mardis E.R."/>
            <person name="Weinstock G.M."/>
            <person name="Wilson R.K."/>
            <person name="Delehaunty K."/>
            <person name="Dooling D."/>
            <person name="Fronik C."/>
            <person name="Fulton L."/>
            <person name="Fulton B."/>
            <person name="Graves T."/>
            <person name="Minx P."/>
            <person name="Sodergren E."/>
            <person name="Birney E."/>
            <person name="Margulies E.H."/>
            <person name="Herrero J."/>
            <person name="Green E.D."/>
            <person name="Haussler D."/>
            <person name="Siepel A."/>
            <person name="Goldman N."/>
            <person name="Pollard K.S."/>
            <person name="Pedersen J.S."/>
            <person name="Lander E.S."/>
            <person name="Kellis M."/>
        </authorList>
    </citation>
    <scope>NUCLEOTIDE SEQUENCE [LARGE SCALE GENOMIC DNA]</scope>
    <source>
        <strain evidence="9">2N</strain>
    </source>
</reference>
<dbReference type="OrthoDB" id="5945173at2759"/>
<evidence type="ECO:0000256" key="4">
    <source>
        <dbReference type="ARBA" id="ARBA00023136"/>
    </source>
</evidence>
<dbReference type="GO" id="GO:0005886">
    <property type="term" value="C:plasma membrane"/>
    <property type="evidence" value="ECO:0007669"/>
    <property type="project" value="UniProtKB-SubCell"/>
</dbReference>
<keyword evidence="5" id="KW-0325">Glycoprotein</keyword>
<dbReference type="FunFam" id="2.10.60.10:FF:000003">
    <property type="entry name" value="lymphocyte antigen 6E isoform X1"/>
    <property type="match status" value="1"/>
</dbReference>
<reference evidence="8" key="3">
    <citation type="submission" date="2025-09" db="UniProtKB">
        <authorList>
            <consortium name="Ensembl"/>
        </authorList>
    </citation>
    <scope>IDENTIFICATION</scope>
    <source>
        <strain evidence="8">2N</strain>
    </source>
</reference>
<dbReference type="EMBL" id="AAKN02023195">
    <property type="status" value="NOT_ANNOTATED_CDS"/>
    <property type="molecule type" value="Genomic_DNA"/>
</dbReference>
<name>A0A286XY40_CAVPO</name>
<evidence type="ECO:0000256" key="6">
    <source>
        <dbReference type="SAM" id="SignalP"/>
    </source>
</evidence>
<reference evidence="8" key="2">
    <citation type="submission" date="2025-08" db="UniProtKB">
        <authorList>
            <consortium name="Ensembl"/>
        </authorList>
    </citation>
    <scope>IDENTIFICATION</scope>
    <source>
        <strain evidence="8">2N</strain>
    </source>
</reference>
<dbReference type="Gene3D" id="2.10.60.10">
    <property type="entry name" value="CD59"/>
    <property type="match status" value="1"/>
</dbReference>
<evidence type="ECO:0000256" key="5">
    <source>
        <dbReference type="ARBA" id="ARBA00023180"/>
    </source>
</evidence>
<dbReference type="PANTHER" id="PTHR16983">
    <property type="entry name" value="UPAR/LY6 DOMAIN-CONTAINING PROTEIN"/>
    <property type="match status" value="1"/>
</dbReference>
<dbReference type="InterPro" id="IPR018363">
    <property type="entry name" value="CD59_antigen_CS"/>
</dbReference>
<dbReference type="InterPro" id="IPR051110">
    <property type="entry name" value="Ly-6/neurotoxin-like_GPI-ap"/>
</dbReference>
<dbReference type="GO" id="GO:0033130">
    <property type="term" value="F:acetylcholine receptor binding"/>
    <property type="evidence" value="ECO:0007669"/>
    <property type="project" value="Ensembl"/>
</dbReference>
<keyword evidence="3 6" id="KW-0732">Signal</keyword>
<dbReference type="PROSITE" id="PS00983">
    <property type="entry name" value="LY6_UPAR"/>
    <property type="match status" value="1"/>
</dbReference>
<dbReference type="InterPro" id="IPR035076">
    <property type="entry name" value="Toxin/TOLIP"/>
</dbReference>
<dbReference type="AlphaFoldDB" id="A0A286XY40"/>
<feature type="signal peptide" evidence="6">
    <location>
        <begin position="1"/>
        <end position="19"/>
    </location>
</feature>
<keyword evidence="2" id="KW-1003">Cell membrane</keyword>
<dbReference type="FunCoup" id="A0A286XY40">
    <property type="interactions" value="575"/>
</dbReference>
<dbReference type="SMART" id="SM00134">
    <property type="entry name" value="LU"/>
    <property type="match status" value="1"/>
</dbReference>
<dbReference type="GeneID" id="100723472"/>
<dbReference type="InterPro" id="IPR016054">
    <property type="entry name" value="LY6_UPA_recep-like"/>
</dbReference>
<keyword evidence="4" id="KW-0472">Membrane</keyword>
<dbReference type="STRING" id="10141.ENSCPOP00000030459"/>
<comment type="subcellular location">
    <subcellularLocation>
        <location evidence="1">Cell membrane</location>
    </subcellularLocation>
</comment>